<feature type="non-terminal residue" evidence="6">
    <location>
        <position position="1"/>
    </location>
</feature>
<dbReference type="PANTHER" id="PTHR11956:SF5">
    <property type="entry name" value="ARGININE--TRNA LIGASE, CYTOPLASMIC"/>
    <property type="match status" value="1"/>
</dbReference>
<dbReference type="InterPro" id="IPR001412">
    <property type="entry name" value="aa-tRNA-synth_I_CS"/>
</dbReference>
<dbReference type="Gene3D" id="3.30.1360.70">
    <property type="entry name" value="Arginyl tRNA synthetase N-terminal domain"/>
    <property type="match status" value="1"/>
</dbReference>
<dbReference type="SUPFAM" id="SSF55190">
    <property type="entry name" value="Arginyl-tRNA synthetase (ArgRS), N-terminal 'additional' domain"/>
    <property type="match status" value="1"/>
</dbReference>
<dbReference type="GO" id="GO:0005524">
    <property type="term" value="F:ATP binding"/>
    <property type="evidence" value="ECO:0007669"/>
    <property type="project" value="UniProtKB-KW"/>
</dbReference>
<dbReference type="GO" id="GO:0006420">
    <property type="term" value="P:arginyl-tRNA aminoacylation"/>
    <property type="evidence" value="ECO:0007669"/>
    <property type="project" value="InterPro"/>
</dbReference>
<evidence type="ECO:0000256" key="4">
    <source>
        <dbReference type="ARBA" id="ARBA00023146"/>
    </source>
</evidence>
<name>A0A382WUA4_9ZZZZ</name>
<feature type="non-terminal residue" evidence="6">
    <location>
        <position position="275"/>
    </location>
</feature>
<organism evidence="6">
    <name type="scientific">marine metagenome</name>
    <dbReference type="NCBI Taxonomy" id="408172"/>
    <lineage>
        <taxon>unclassified sequences</taxon>
        <taxon>metagenomes</taxon>
        <taxon>ecological metagenomes</taxon>
    </lineage>
</organism>
<dbReference type="InterPro" id="IPR014729">
    <property type="entry name" value="Rossmann-like_a/b/a_fold"/>
</dbReference>
<dbReference type="AlphaFoldDB" id="A0A382WUA4"/>
<dbReference type="EMBL" id="UINC01162442">
    <property type="protein sequence ID" value="SVD62199.1"/>
    <property type="molecule type" value="Genomic_DNA"/>
</dbReference>
<evidence type="ECO:0000256" key="1">
    <source>
        <dbReference type="ARBA" id="ARBA00022598"/>
    </source>
</evidence>
<keyword evidence="3" id="KW-0067">ATP-binding</keyword>
<dbReference type="InterPro" id="IPR036695">
    <property type="entry name" value="Arg-tRNA-synth_N_sf"/>
</dbReference>
<keyword evidence="4" id="KW-0030">Aminoacyl-tRNA synthetase</keyword>
<dbReference type="PRINTS" id="PR01038">
    <property type="entry name" value="TRNASYNTHARG"/>
</dbReference>
<sequence>DQRRNMNPYDYIREQVILAIGVLAETGVVPTDMDFTNLTVEVPRDPTHGDMATNAALILTKQARMKPREIAGPLAAYLAELTEVIAANIAGPGFVNLRLSDEFWRLQLADVLAAGSAYGNSNIAGGTKINVEYVSANPTGPLHIGHVRGAIYGDALANLLAKVGYDVCKEYYINDAGVQINLLAQSVHLRYREALGEDVGTIPEGMYPGDYLIPVGMAIVARDGNKWRDLPEDEWLDVFRKFSVEAMMDLVREDLESLGIEQEVFFSEEGLHKDG</sequence>
<dbReference type="PANTHER" id="PTHR11956">
    <property type="entry name" value="ARGINYL-TRNA SYNTHETASE"/>
    <property type="match status" value="1"/>
</dbReference>
<dbReference type="Pfam" id="PF03485">
    <property type="entry name" value="Arg_tRNA_synt_N"/>
    <property type="match status" value="1"/>
</dbReference>
<dbReference type="Pfam" id="PF00750">
    <property type="entry name" value="tRNA-synt_1d"/>
    <property type="match status" value="1"/>
</dbReference>
<evidence type="ECO:0000313" key="6">
    <source>
        <dbReference type="EMBL" id="SVD62199.1"/>
    </source>
</evidence>
<keyword evidence="1" id="KW-0436">Ligase</keyword>
<dbReference type="SUPFAM" id="SSF52374">
    <property type="entry name" value="Nucleotidylyl transferase"/>
    <property type="match status" value="1"/>
</dbReference>
<dbReference type="InterPro" id="IPR001278">
    <property type="entry name" value="Arg-tRNA-ligase"/>
</dbReference>
<dbReference type="SMART" id="SM01016">
    <property type="entry name" value="Arg_tRNA_synt_N"/>
    <property type="match status" value="1"/>
</dbReference>
<feature type="domain" description="Arginyl tRNA synthetase N-terminal" evidence="5">
    <location>
        <begin position="10"/>
        <end position="99"/>
    </location>
</feature>
<dbReference type="GO" id="GO:0005737">
    <property type="term" value="C:cytoplasm"/>
    <property type="evidence" value="ECO:0007669"/>
    <property type="project" value="InterPro"/>
</dbReference>
<accession>A0A382WUA4</accession>
<proteinExistence type="predicted"/>
<evidence type="ECO:0000256" key="3">
    <source>
        <dbReference type="ARBA" id="ARBA00022840"/>
    </source>
</evidence>
<keyword evidence="2" id="KW-0547">Nucleotide-binding</keyword>
<gene>
    <name evidence="6" type="ORF">METZ01_LOCUS415053</name>
</gene>
<protein>
    <recommendedName>
        <fullName evidence="5">Arginyl tRNA synthetase N-terminal domain-containing protein</fullName>
    </recommendedName>
</protein>
<dbReference type="Gene3D" id="3.40.50.620">
    <property type="entry name" value="HUPs"/>
    <property type="match status" value="1"/>
</dbReference>
<dbReference type="GO" id="GO:0004814">
    <property type="term" value="F:arginine-tRNA ligase activity"/>
    <property type="evidence" value="ECO:0007669"/>
    <property type="project" value="InterPro"/>
</dbReference>
<evidence type="ECO:0000259" key="5">
    <source>
        <dbReference type="SMART" id="SM01016"/>
    </source>
</evidence>
<reference evidence="6" key="1">
    <citation type="submission" date="2018-05" db="EMBL/GenBank/DDBJ databases">
        <authorList>
            <person name="Lanie J.A."/>
            <person name="Ng W.-L."/>
            <person name="Kazmierczak K.M."/>
            <person name="Andrzejewski T.M."/>
            <person name="Davidsen T.M."/>
            <person name="Wayne K.J."/>
            <person name="Tettelin H."/>
            <person name="Glass J.I."/>
            <person name="Rusch D."/>
            <person name="Podicherti R."/>
            <person name="Tsui H.-C.T."/>
            <person name="Winkler M.E."/>
        </authorList>
    </citation>
    <scope>NUCLEOTIDE SEQUENCE</scope>
</reference>
<evidence type="ECO:0000256" key="2">
    <source>
        <dbReference type="ARBA" id="ARBA00022741"/>
    </source>
</evidence>
<dbReference type="InterPro" id="IPR035684">
    <property type="entry name" value="ArgRS_core"/>
</dbReference>
<dbReference type="InterPro" id="IPR005148">
    <property type="entry name" value="Arg-tRNA-synth_N"/>
</dbReference>
<dbReference type="PROSITE" id="PS00178">
    <property type="entry name" value="AA_TRNA_LIGASE_I"/>
    <property type="match status" value="1"/>
</dbReference>